<dbReference type="EMBL" id="CAXITT010000508">
    <property type="protein sequence ID" value="CAL1542825.1"/>
    <property type="molecule type" value="Genomic_DNA"/>
</dbReference>
<comment type="caution">
    <text evidence="4">The sequence shown here is derived from an EMBL/GenBank/DDBJ whole genome shotgun (WGS) entry which is preliminary data.</text>
</comment>
<keyword evidence="2" id="KW-0812">Transmembrane</keyword>
<dbReference type="InterPro" id="IPR002018">
    <property type="entry name" value="CarbesteraseB"/>
</dbReference>
<dbReference type="Proteomes" id="UP001497497">
    <property type="component" value="Unassembled WGS sequence"/>
</dbReference>
<dbReference type="AlphaFoldDB" id="A0AAV2IB10"/>
<keyword evidence="2" id="KW-0472">Membrane</keyword>
<proteinExistence type="predicted"/>
<evidence type="ECO:0000256" key="2">
    <source>
        <dbReference type="SAM" id="Phobius"/>
    </source>
</evidence>
<name>A0AAV2IB10_LYMST</name>
<feature type="region of interest" description="Disordered" evidence="1">
    <location>
        <begin position="40"/>
        <end position="79"/>
    </location>
</feature>
<evidence type="ECO:0000256" key="1">
    <source>
        <dbReference type="SAM" id="MobiDB-lite"/>
    </source>
</evidence>
<feature type="domain" description="Carboxylesterase type B" evidence="3">
    <location>
        <begin position="185"/>
        <end position="672"/>
    </location>
</feature>
<dbReference type="InterPro" id="IPR050309">
    <property type="entry name" value="Type-B_Carboxylest/Lipase"/>
</dbReference>
<sequence>MRPQSKRINVIEHPVYSRTKMANCKYSQLASDSEARLLGSNSGVWPNSSPDDLKPGPPTHQNYAHVSTSGPPLDDASGPGRDGIRYTAMTSAGVQEVGEYDPDEGHVEYQMYETYVRMGLVSKKRKSCSRFHVILCGLLLACVVLVAFALIYVFVILPAHKGHVVFSDGKSHLEDFDKIKLLGENVVGTSCGLVRGQTESGAVTFRGIPYAIPPTGKRRWRRPSYASYDTNSCWRGVLNATQFGSVCAQPKFGDVTEMVGSEDCLYLNVWTPSLKPAELLPVMVWIHSGDLVYGSGHMPGMFPTPAIAVATGAVYVSFNYRLGPLGFLALDQLREGREKSAGNYGFMDQQLALKWVQDSIGSFGGNKNLVTVFGHGSGATSIQALLLSAASSGLFHKAWLTSPVALLNKTLGDACQDNRPFLKKSGCEDADCLRELTPLQVLRSSPWPLEPQWTLDNIFKIPVSGQIRNSLAIFDGHVIHSSSLTSGPQGPVVPIVLGTTYFDLSSLKSEQMLLNMTWAEYDDTLVHYEGVLGADALRRVRELYSHNITMSYSGPAHFPPLPSAQLARLLGDVKTVCPVQLLADRLVSLYAANAPVYMYVAEIYPTHSMLLSSDLSNTFVGWDVAAFFDSFRDLDFLEGQGDVNFQNIIREQIMSFVTSGRPDASRWKTADVSTGIISTDITVAPVTREYFSKCDLWRRLGFFGYTWAKDS</sequence>
<evidence type="ECO:0000313" key="5">
    <source>
        <dbReference type="Proteomes" id="UP001497497"/>
    </source>
</evidence>
<evidence type="ECO:0000259" key="3">
    <source>
        <dbReference type="Pfam" id="PF00135"/>
    </source>
</evidence>
<keyword evidence="5" id="KW-1185">Reference proteome</keyword>
<dbReference type="Gene3D" id="3.40.50.1820">
    <property type="entry name" value="alpha/beta hydrolase"/>
    <property type="match status" value="1"/>
</dbReference>
<dbReference type="PROSITE" id="PS00941">
    <property type="entry name" value="CARBOXYLESTERASE_B_2"/>
    <property type="match status" value="1"/>
</dbReference>
<evidence type="ECO:0000313" key="4">
    <source>
        <dbReference type="EMBL" id="CAL1542825.1"/>
    </source>
</evidence>
<keyword evidence="2" id="KW-1133">Transmembrane helix</keyword>
<dbReference type="InterPro" id="IPR029058">
    <property type="entry name" value="AB_hydrolase_fold"/>
</dbReference>
<dbReference type="InterPro" id="IPR019819">
    <property type="entry name" value="Carboxylesterase_B_CS"/>
</dbReference>
<feature type="compositionally biased region" description="Polar residues" evidence="1">
    <location>
        <begin position="59"/>
        <end position="70"/>
    </location>
</feature>
<dbReference type="Pfam" id="PF00135">
    <property type="entry name" value="COesterase"/>
    <property type="match status" value="1"/>
</dbReference>
<feature type="transmembrane region" description="Helical" evidence="2">
    <location>
        <begin position="133"/>
        <end position="157"/>
    </location>
</feature>
<gene>
    <name evidence="4" type="ORF">GSLYS_00016359001</name>
</gene>
<organism evidence="4 5">
    <name type="scientific">Lymnaea stagnalis</name>
    <name type="common">Great pond snail</name>
    <name type="synonym">Helix stagnalis</name>
    <dbReference type="NCBI Taxonomy" id="6523"/>
    <lineage>
        <taxon>Eukaryota</taxon>
        <taxon>Metazoa</taxon>
        <taxon>Spiralia</taxon>
        <taxon>Lophotrochozoa</taxon>
        <taxon>Mollusca</taxon>
        <taxon>Gastropoda</taxon>
        <taxon>Heterobranchia</taxon>
        <taxon>Euthyneura</taxon>
        <taxon>Panpulmonata</taxon>
        <taxon>Hygrophila</taxon>
        <taxon>Lymnaeoidea</taxon>
        <taxon>Lymnaeidae</taxon>
        <taxon>Lymnaea</taxon>
    </lineage>
</organism>
<feature type="compositionally biased region" description="Polar residues" evidence="1">
    <location>
        <begin position="40"/>
        <end position="50"/>
    </location>
</feature>
<protein>
    <recommendedName>
        <fullName evidence="3">Carboxylesterase type B domain-containing protein</fullName>
    </recommendedName>
</protein>
<dbReference type="PANTHER" id="PTHR11559">
    <property type="entry name" value="CARBOXYLESTERASE"/>
    <property type="match status" value="1"/>
</dbReference>
<accession>A0AAV2IB10</accession>
<dbReference type="SUPFAM" id="SSF53474">
    <property type="entry name" value="alpha/beta-Hydrolases"/>
    <property type="match status" value="1"/>
</dbReference>
<reference evidence="4 5" key="1">
    <citation type="submission" date="2024-04" db="EMBL/GenBank/DDBJ databases">
        <authorList>
            <consortium name="Genoscope - CEA"/>
            <person name="William W."/>
        </authorList>
    </citation>
    <scope>NUCLEOTIDE SEQUENCE [LARGE SCALE GENOMIC DNA]</scope>
</reference>